<dbReference type="PANTHER" id="PTHR23309">
    <property type="entry name" value="3-HYDROXYACYL-COA DEHYROGENASE"/>
    <property type="match status" value="1"/>
</dbReference>
<keyword evidence="4" id="KW-0276">Fatty acid metabolism</keyword>
<dbReference type="GO" id="GO:0070403">
    <property type="term" value="F:NAD+ binding"/>
    <property type="evidence" value="ECO:0007669"/>
    <property type="project" value="InterPro"/>
</dbReference>
<evidence type="ECO:0000256" key="3">
    <source>
        <dbReference type="ARBA" id="ARBA00008750"/>
    </source>
</evidence>
<keyword evidence="8" id="KW-0443">Lipid metabolism</keyword>
<keyword evidence="5" id="KW-0442">Lipid degradation</keyword>
<dbReference type="CDD" id="cd06558">
    <property type="entry name" value="crotonase-like"/>
    <property type="match status" value="1"/>
</dbReference>
<name>A0A6A7Y4I2_9HYPH</name>
<evidence type="ECO:0000256" key="5">
    <source>
        <dbReference type="ARBA" id="ARBA00022963"/>
    </source>
</evidence>
<dbReference type="GO" id="GO:0004300">
    <property type="term" value="F:enoyl-CoA hydratase activity"/>
    <property type="evidence" value="ECO:0007669"/>
    <property type="project" value="UniProtKB-ARBA"/>
</dbReference>
<gene>
    <name evidence="17" type="ORF">F0357_08115</name>
</gene>
<evidence type="ECO:0000256" key="7">
    <source>
        <dbReference type="ARBA" id="ARBA00023027"/>
    </source>
</evidence>
<dbReference type="Pfam" id="PF00725">
    <property type="entry name" value="3HCDH"/>
    <property type="match status" value="1"/>
</dbReference>
<keyword evidence="6" id="KW-0560">Oxidoreductase</keyword>
<keyword evidence="10" id="KW-0413">Isomerase</keyword>
<dbReference type="InterPro" id="IPR018376">
    <property type="entry name" value="Enoyl-CoA_hyd/isom_CS"/>
</dbReference>
<sequence length="689" mass="71646">MSAPVVRTEHHGSIAVIVIDNPPINASSHAVRAGLLDAVVAAEHDPDIAGIVIACAGKTFVAGADISEFDRPPQAPLLREVVNRIEASTMPVIAALHGTTLGGGFELALGCHYRVIDAKGVVGLPETTLGLVPGAGGTQRLPRLAGDAAALDLIPTGRRVAAAEALTLGLVDAVADGDLLRFAIDYLAARLEDPLPRASDIALPPIDPTVFAAARASVARRFPGQIAPLKAIEAIEAAHGPFAAGAAFEADTFAALRASPQARALRHVFFAERTAAKIPELGRAEPHPLDHLGVVGGGTMGAGIAVAALLAGLPVVLAERDEAAANAARDRVAGLLAESVSRGKLSAEARDRLLAERFTAAAEYAALGAVDLVIEAAFEDLAVKREIFAALDRTVKPGAVLATNTSYLDVGAIAAATTRPADVIGLHFFSPAHVMKLLEIVVPAGAAPAAVATGFALAKRLGKIAVRAGVCDGFIGNRIFSAYRRVCEAIAEDGAHPADIDAALKAYGYPMGPFEVQDLAGLDIGYAMRRRRDAIRDPRERYVSLADRLFEAGRLGRKSGRGFYLYESGKAVRDASLDDILAEERAAKGIAARTFTPETIARRALLAMVNEGAKILEEGIALRASDIDVVMIAGYGFPRWLGGPMFAADDEGLAAIAAEIDALATEDEFLWQPAALLTARAAEGGGFAG</sequence>
<organism evidence="17 18">
    <name type="scientific">Segnochrobactrum spirostomi</name>
    <dbReference type="NCBI Taxonomy" id="2608987"/>
    <lineage>
        <taxon>Bacteria</taxon>
        <taxon>Pseudomonadati</taxon>
        <taxon>Pseudomonadota</taxon>
        <taxon>Alphaproteobacteria</taxon>
        <taxon>Hyphomicrobiales</taxon>
        <taxon>Segnochrobactraceae</taxon>
        <taxon>Segnochrobactrum</taxon>
    </lineage>
</organism>
<evidence type="ECO:0000259" key="15">
    <source>
        <dbReference type="Pfam" id="PF00725"/>
    </source>
</evidence>
<dbReference type="EMBL" id="VWNA01000001">
    <property type="protein sequence ID" value="MQT12619.1"/>
    <property type="molecule type" value="Genomic_DNA"/>
</dbReference>
<proteinExistence type="inferred from homology"/>
<accession>A0A6A7Y4I2</accession>
<dbReference type="InterPro" id="IPR001753">
    <property type="entry name" value="Enoyl-CoA_hydra/iso"/>
</dbReference>
<evidence type="ECO:0000256" key="14">
    <source>
        <dbReference type="RuleBase" id="RU003707"/>
    </source>
</evidence>
<dbReference type="Proteomes" id="UP000332515">
    <property type="component" value="Unassembled WGS sequence"/>
</dbReference>
<dbReference type="GO" id="GO:0016853">
    <property type="term" value="F:isomerase activity"/>
    <property type="evidence" value="ECO:0007669"/>
    <property type="project" value="UniProtKB-KW"/>
</dbReference>
<comment type="caution">
    <text evidence="17">The sequence shown here is derived from an EMBL/GenBank/DDBJ whole genome shotgun (WGS) entry which is preliminary data.</text>
</comment>
<dbReference type="FunFam" id="1.10.1040.50:FF:000006">
    <property type="entry name" value="Peroxisomal bifunctional enzyme"/>
    <property type="match status" value="1"/>
</dbReference>
<evidence type="ECO:0000256" key="10">
    <source>
        <dbReference type="ARBA" id="ARBA00023235"/>
    </source>
</evidence>
<evidence type="ECO:0000256" key="12">
    <source>
        <dbReference type="ARBA" id="ARBA00023268"/>
    </source>
</evidence>
<dbReference type="SUPFAM" id="SSF51735">
    <property type="entry name" value="NAD(P)-binding Rossmann-fold domains"/>
    <property type="match status" value="1"/>
</dbReference>
<dbReference type="GO" id="GO:0003857">
    <property type="term" value="F:(3S)-3-hydroxyacyl-CoA dehydrogenase (NAD+) activity"/>
    <property type="evidence" value="ECO:0007669"/>
    <property type="project" value="UniProtKB-EC"/>
</dbReference>
<dbReference type="SUPFAM" id="SSF52096">
    <property type="entry name" value="ClpP/crotonase"/>
    <property type="match status" value="1"/>
</dbReference>
<keyword evidence="9" id="KW-0576">Peroxisome</keyword>
<dbReference type="InterPro" id="IPR008927">
    <property type="entry name" value="6-PGluconate_DH-like_C_sf"/>
</dbReference>
<dbReference type="InterPro" id="IPR006176">
    <property type="entry name" value="3-OHacyl-CoA_DH_NAD-bd"/>
</dbReference>
<evidence type="ECO:0000256" key="9">
    <source>
        <dbReference type="ARBA" id="ARBA00023140"/>
    </source>
</evidence>
<keyword evidence="12" id="KW-0511">Multifunctional enzyme</keyword>
<dbReference type="AlphaFoldDB" id="A0A6A7Y4I2"/>
<comment type="similarity">
    <text evidence="3">In the N-terminal section; belongs to the enoyl-CoA hydratase/isomerase family.</text>
</comment>
<evidence type="ECO:0000259" key="16">
    <source>
        <dbReference type="Pfam" id="PF02737"/>
    </source>
</evidence>
<comment type="pathway">
    <text evidence="2">Lipid metabolism; fatty acid beta-oxidation.</text>
</comment>
<dbReference type="Gene3D" id="3.90.226.10">
    <property type="entry name" value="2-enoyl-CoA Hydratase, Chain A, domain 1"/>
    <property type="match status" value="1"/>
</dbReference>
<evidence type="ECO:0000256" key="6">
    <source>
        <dbReference type="ARBA" id="ARBA00023002"/>
    </source>
</evidence>
<evidence type="ECO:0000256" key="8">
    <source>
        <dbReference type="ARBA" id="ARBA00023098"/>
    </source>
</evidence>
<comment type="catalytic activity">
    <reaction evidence="13">
        <text>a (3S)-3-hydroxyacyl-CoA + NAD(+) = a 3-oxoacyl-CoA + NADH + H(+)</text>
        <dbReference type="Rhea" id="RHEA:22432"/>
        <dbReference type="ChEBI" id="CHEBI:15378"/>
        <dbReference type="ChEBI" id="CHEBI:57318"/>
        <dbReference type="ChEBI" id="CHEBI:57540"/>
        <dbReference type="ChEBI" id="CHEBI:57945"/>
        <dbReference type="ChEBI" id="CHEBI:90726"/>
        <dbReference type="EC" id="1.1.1.35"/>
    </reaction>
</comment>
<evidence type="ECO:0000313" key="17">
    <source>
        <dbReference type="EMBL" id="MQT12619.1"/>
    </source>
</evidence>
<reference evidence="17 18" key="1">
    <citation type="submission" date="2019-09" db="EMBL/GenBank/DDBJ databases">
        <title>Segnochrobactrum spirostomi gen. nov., sp. nov., isolated from the ciliate Spirostomum cf. yagiui and description of a novel family, Segnochrobactraceae fam. nov. within the order Rhizobiales of the class Alphaproteobacteria.</title>
        <authorList>
            <person name="Akter S."/>
            <person name="Shazib S.U.A."/>
            <person name="Shin M.K."/>
        </authorList>
    </citation>
    <scope>NUCLEOTIDE SEQUENCE [LARGE SCALE GENOMIC DNA]</scope>
    <source>
        <strain evidence="17 18">Sp-1</strain>
    </source>
</reference>
<evidence type="ECO:0000256" key="2">
    <source>
        <dbReference type="ARBA" id="ARBA00005005"/>
    </source>
</evidence>
<comment type="subcellular location">
    <subcellularLocation>
        <location evidence="1">Peroxisome</location>
    </subcellularLocation>
</comment>
<evidence type="ECO:0000313" key="18">
    <source>
        <dbReference type="Proteomes" id="UP000332515"/>
    </source>
</evidence>
<keyword evidence="18" id="KW-1185">Reference proteome</keyword>
<dbReference type="Pfam" id="PF00378">
    <property type="entry name" value="ECH_1"/>
    <property type="match status" value="1"/>
</dbReference>
<evidence type="ECO:0000256" key="4">
    <source>
        <dbReference type="ARBA" id="ARBA00022832"/>
    </source>
</evidence>
<dbReference type="UniPathway" id="UPA00659"/>
<dbReference type="InterPro" id="IPR029045">
    <property type="entry name" value="ClpP/crotonase-like_dom_sf"/>
</dbReference>
<dbReference type="SUPFAM" id="SSF48179">
    <property type="entry name" value="6-phosphogluconate dehydrogenase C-terminal domain-like"/>
    <property type="match status" value="2"/>
</dbReference>
<dbReference type="Gene3D" id="1.10.1040.50">
    <property type="match status" value="1"/>
</dbReference>
<keyword evidence="7" id="KW-0520">NAD</keyword>
<dbReference type="InterPro" id="IPR036291">
    <property type="entry name" value="NAD(P)-bd_dom_sf"/>
</dbReference>
<evidence type="ECO:0000256" key="1">
    <source>
        <dbReference type="ARBA" id="ARBA00004275"/>
    </source>
</evidence>
<dbReference type="RefSeq" id="WP_153479862.1">
    <property type="nucleotide sequence ID" value="NZ_VWNA01000001.1"/>
</dbReference>
<evidence type="ECO:0000256" key="11">
    <source>
        <dbReference type="ARBA" id="ARBA00023239"/>
    </source>
</evidence>
<dbReference type="Pfam" id="PF02737">
    <property type="entry name" value="3HCDH_N"/>
    <property type="match status" value="1"/>
</dbReference>
<dbReference type="InterPro" id="IPR006108">
    <property type="entry name" value="3HC_DH_C"/>
</dbReference>
<comment type="similarity">
    <text evidence="14">Belongs to the enoyl-CoA hydratase/isomerase family.</text>
</comment>
<feature type="domain" description="3-hydroxyacyl-CoA dehydrogenase NAD binding" evidence="16">
    <location>
        <begin position="292"/>
        <end position="468"/>
    </location>
</feature>
<keyword evidence="11" id="KW-0456">Lyase</keyword>
<dbReference type="Gene3D" id="3.40.50.720">
    <property type="entry name" value="NAD(P)-binding Rossmann-like Domain"/>
    <property type="match status" value="1"/>
</dbReference>
<protein>
    <submittedName>
        <fullName evidence="17">FAD-dependent oxidoreductase</fullName>
    </submittedName>
</protein>
<dbReference type="PROSITE" id="PS00166">
    <property type="entry name" value="ENOYL_COA_HYDRATASE"/>
    <property type="match status" value="1"/>
</dbReference>
<evidence type="ECO:0000256" key="13">
    <source>
        <dbReference type="ARBA" id="ARBA00049556"/>
    </source>
</evidence>
<dbReference type="FunFam" id="3.40.50.720:FF:000009">
    <property type="entry name" value="Fatty oxidation complex, alpha subunit"/>
    <property type="match status" value="1"/>
</dbReference>
<dbReference type="GO" id="GO:0006635">
    <property type="term" value="P:fatty acid beta-oxidation"/>
    <property type="evidence" value="ECO:0007669"/>
    <property type="project" value="UniProtKB-UniPathway"/>
</dbReference>
<feature type="domain" description="3-hydroxyacyl-CoA dehydrogenase C-terminal" evidence="15">
    <location>
        <begin position="473"/>
        <end position="566"/>
    </location>
</feature>